<dbReference type="SMART" id="SM00450">
    <property type="entry name" value="RHOD"/>
    <property type="match status" value="1"/>
</dbReference>
<organism evidence="2 3">
    <name type="scientific">Roseibium denhamense</name>
    <dbReference type="NCBI Taxonomy" id="76305"/>
    <lineage>
        <taxon>Bacteria</taxon>
        <taxon>Pseudomonadati</taxon>
        <taxon>Pseudomonadota</taxon>
        <taxon>Alphaproteobacteria</taxon>
        <taxon>Hyphomicrobiales</taxon>
        <taxon>Stappiaceae</taxon>
        <taxon>Roseibium</taxon>
    </lineage>
</organism>
<dbReference type="Gene3D" id="3.40.250.10">
    <property type="entry name" value="Rhodanese-like domain"/>
    <property type="match status" value="1"/>
</dbReference>
<dbReference type="Proteomes" id="UP001157914">
    <property type="component" value="Unassembled WGS sequence"/>
</dbReference>
<dbReference type="InterPro" id="IPR036873">
    <property type="entry name" value="Rhodanese-like_dom_sf"/>
</dbReference>
<dbReference type="InterPro" id="IPR018634">
    <property type="entry name" value="ChrB_C"/>
</dbReference>
<dbReference type="Pfam" id="PF00581">
    <property type="entry name" value="Rhodanese"/>
    <property type="match status" value="1"/>
</dbReference>
<dbReference type="RefSeq" id="WP_155190414.1">
    <property type="nucleotide sequence ID" value="NZ_BAAAEA010000002.1"/>
</dbReference>
<accession>A0ABY1P3I8</accession>
<keyword evidence="3" id="KW-1185">Reference proteome</keyword>
<reference evidence="2 3" key="1">
    <citation type="submission" date="2017-05" db="EMBL/GenBank/DDBJ databases">
        <authorList>
            <person name="Varghese N."/>
            <person name="Submissions S."/>
        </authorList>
    </citation>
    <scope>NUCLEOTIDE SEQUENCE [LARGE SCALE GENOMIC DNA]</scope>
    <source>
        <strain evidence="2 3">DSM 15949</strain>
    </source>
</reference>
<feature type="domain" description="Rhodanese" evidence="1">
    <location>
        <begin position="23"/>
        <end position="107"/>
    </location>
</feature>
<evidence type="ECO:0000313" key="3">
    <source>
        <dbReference type="Proteomes" id="UP001157914"/>
    </source>
</evidence>
<proteinExistence type="predicted"/>
<dbReference type="InterPro" id="IPR001763">
    <property type="entry name" value="Rhodanese-like_dom"/>
</dbReference>
<sequence length="272" mass="30994">MPAPNQITPVQLNRLIGTPECPVLVDVRIEEDYQEDPFLIPGSFRHSHLDIDGLVNKVNGRDTVVVCQKGKKLSEGVSAWLRHERVDAEVLQGGIYGWRDAELPWLDCKHLPKPDRQGRTVWVTRLRPKIDRIACPWLIRRFIDPSAVFLFVAKPDVLAVAERFTAAPFDLEDVFWSHRGENCTFDTMIEEFGLAFEPLLQLARIVRGADTQRLDLEPQCAGLLAASLGLSRMYKEDLVQLDAAMPIYDAFYRWCRDAQSETHEWPEANGSK</sequence>
<dbReference type="Pfam" id="PF09828">
    <property type="entry name" value="ChrB_C"/>
    <property type="match status" value="1"/>
</dbReference>
<dbReference type="EMBL" id="FXTT01000003">
    <property type="protein sequence ID" value="SMP25577.1"/>
    <property type="molecule type" value="Genomic_DNA"/>
</dbReference>
<comment type="caution">
    <text evidence="2">The sequence shown here is derived from an EMBL/GenBank/DDBJ whole genome shotgun (WGS) entry which is preliminary data.</text>
</comment>
<name>A0ABY1P3I8_9HYPH</name>
<protein>
    <recommendedName>
        <fullName evidence="1">Rhodanese domain-containing protein</fullName>
    </recommendedName>
</protein>
<gene>
    <name evidence="2" type="ORF">SAMN06265374_2584</name>
</gene>
<evidence type="ECO:0000259" key="1">
    <source>
        <dbReference type="PROSITE" id="PS50206"/>
    </source>
</evidence>
<dbReference type="PROSITE" id="PS50206">
    <property type="entry name" value="RHODANESE_3"/>
    <property type="match status" value="1"/>
</dbReference>
<evidence type="ECO:0000313" key="2">
    <source>
        <dbReference type="EMBL" id="SMP25577.1"/>
    </source>
</evidence>
<dbReference type="SUPFAM" id="SSF52821">
    <property type="entry name" value="Rhodanese/Cell cycle control phosphatase"/>
    <property type="match status" value="1"/>
</dbReference>